<dbReference type="GO" id="GO:0003887">
    <property type="term" value="F:DNA-directed DNA polymerase activity"/>
    <property type="evidence" value="ECO:0007669"/>
    <property type="project" value="UniProtKB-KW"/>
</dbReference>
<dbReference type="OrthoDB" id="9810148at2"/>
<dbReference type="EMBL" id="NRJF01000165">
    <property type="protein sequence ID" value="RIY34369.1"/>
    <property type="molecule type" value="Genomic_DNA"/>
</dbReference>
<feature type="domain" description="AAA+ ATPase" evidence="12">
    <location>
        <begin position="39"/>
        <end position="182"/>
    </location>
</feature>
<comment type="caution">
    <text evidence="13">The sequence shown here is derived from an EMBL/GenBank/DDBJ whole genome shotgun (WGS) entry which is preliminary data.</text>
</comment>
<dbReference type="InterPro" id="IPR003593">
    <property type="entry name" value="AAA+_ATPase"/>
</dbReference>
<name>A0A3A1YAV6_9GAMM</name>
<dbReference type="PANTHER" id="PTHR11669:SF0">
    <property type="entry name" value="PROTEIN STICHEL-LIKE 2"/>
    <property type="match status" value="1"/>
</dbReference>
<protein>
    <recommendedName>
        <fullName evidence="11">DNA polymerase III subunit gamma/tau</fullName>
        <ecNumber evidence="11">2.7.7.7</ecNumber>
    </recommendedName>
</protein>
<evidence type="ECO:0000256" key="4">
    <source>
        <dbReference type="ARBA" id="ARBA00022705"/>
    </source>
</evidence>
<dbReference type="RefSeq" id="WP_119534973.1">
    <property type="nucleotide sequence ID" value="NZ_NRJF01000165.1"/>
</dbReference>
<dbReference type="EC" id="2.7.7.7" evidence="11"/>
<dbReference type="SUPFAM" id="SSF48019">
    <property type="entry name" value="post-AAA+ oligomerization domain-like"/>
    <property type="match status" value="1"/>
</dbReference>
<keyword evidence="6 11" id="KW-0547">Nucleotide-binding</keyword>
<comment type="function">
    <text evidence="11">DNA polymerase III is a complex, multichain enzyme responsible for most of the replicative synthesis in bacteria. This DNA polymerase also exhibits 3' to 5' exonuclease activity.</text>
</comment>
<dbReference type="GO" id="GO:0009360">
    <property type="term" value="C:DNA polymerase III complex"/>
    <property type="evidence" value="ECO:0007669"/>
    <property type="project" value="InterPro"/>
</dbReference>
<dbReference type="Gene3D" id="1.10.8.60">
    <property type="match status" value="1"/>
</dbReference>
<evidence type="ECO:0000256" key="10">
    <source>
        <dbReference type="ARBA" id="ARBA00049244"/>
    </source>
</evidence>
<dbReference type="GO" id="GO:0046872">
    <property type="term" value="F:metal ion binding"/>
    <property type="evidence" value="ECO:0007669"/>
    <property type="project" value="UniProtKB-KW"/>
</dbReference>
<keyword evidence="4 11" id="KW-0235">DNA replication</keyword>
<evidence type="ECO:0000313" key="13">
    <source>
        <dbReference type="EMBL" id="RIY34369.1"/>
    </source>
</evidence>
<dbReference type="InterPro" id="IPR008921">
    <property type="entry name" value="DNA_pol3_clamp-load_cplx_C"/>
</dbReference>
<keyword evidence="5" id="KW-0479">Metal-binding</keyword>
<comment type="subunit">
    <text evidence="11">DNA polymerase III contains a core (composed of alpha, epsilon and theta chains) that associates with a tau subunit. This core dimerizes to form the POLIII' complex. PolIII' associates with the gamma complex (composed of gamma, delta, delta', psi and chi chains) and with the beta chain to form the complete DNA polymerase III complex.</text>
</comment>
<accession>A0A3A1YAV6</accession>
<keyword evidence="2 11" id="KW-0808">Transferase</keyword>
<evidence type="ECO:0000256" key="5">
    <source>
        <dbReference type="ARBA" id="ARBA00022723"/>
    </source>
</evidence>
<evidence type="ECO:0000256" key="8">
    <source>
        <dbReference type="ARBA" id="ARBA00022840"/>
    </source>
</evidence>
<dbReference type="AlphaFoldDB" id="A0A3A1YAV6"/>
<evidence type="ECO:0000256" key="1">
    <source>
        <dbReference type="ARBA" id="ARBA00006360"/>
    </source>
</evidence>
<dbReference type="Pfam" id="PF13177">
    <property type="entry name" value="DNA_pol3_delta2"/>
    <property type="match status" value="1"/>
</dbReference>
<dbReference type="PANTHER" id="PTHR11669">
    <property type="entry name" value="REPLICATION FACTOR C / DNA POLYMERASE III GAMMA-TAU SUBUNIT"/>
    <property type="match status" value="1"/>
</dbReference>
<evidence type="ECO:0000256" key="3">
    <source>
        <dbReference type="ARBA" id="ARBA00022695"/>
    </source>
</evidence>
<dbReference type="CDD" id="cd18137">
    <property type="entry name" value="HLD_clamp_pol_III_gamma_tau"/>
    <property type="match status" value="1"/>
</dbReference>
<dbReference type="InterPro" id="IPR022754">
    <property type="entry name" value="DNA_pol_III_gamma-3"/>
</dbReference>
<comment type="catalytic activity">
    <reaction evidence="10 11">
        <text>DNA(n) + a 2'-deoxyribonucleoside 5'-triphosphate = DNA(n+1) + diphosphate</text>
        <dbReference type="Rhea" id="RHEA:22508"/>
        <dbReference type="Rhea" id="RHEA-COMP:17339"/>
        <dbReference type="Rhea" id="RHEA-COMP:17340"/>
        <dbReference type="ChEBI" id="CHEBI:33019"/>
        <dbReference type="ChEBI" id="CHEBI:61560"/>
        <dbReference type="ChEBI" id="CHEBI:173112"/>
        <dbReference type="EC" id="2.7.7.7"/>
    </reaction>
</comment>
<reference evidence="13 14" key="1">
    <citation type="submission" date="2017-08" db="EMBL/GenBank/DDBJ databases">
        <title>Reclassification of Bisgaard taxon 37 and 44.</title>
        <authorList>
            <person name="Christensen H."/>
        </authorList>
    </citation>
    <scope>NUCLEOTIDE SEQUENCE [LARGE SCALE GENOMIC DNA]</scope>
    <source>
        <strain evidence="13 14">EEAB3T1</strain>
    </source>
</reference>
<dbReference type="GO" id="GO:0006261">
    <property type="term" value="P:DNA-templated DNA replication"/>
    <property type="evidence" value="ECO:0007669"/>
    <property type="project" value="TreeGrafter"/>
</dbReference>
<keyword evidence="9 11" id="KW-0239">DNA-directed DNA polymerase</keyword>
<evidence type="ECO:0000256" key="6">
    <source>
        <dbReference type="ARBA" id="ARBA00022741"/>
    </source>
</evidence>
<dbReference type="Gene3D" id="1.20.272.10">
    <property type="match status" value="1"/>
</dbReference>
<proteinExistence type="inferred from homology"/>
<dbReference type="Pfam" id="PF22608">
    <property type="entry name" value="DNAX_ATPase_lid"/>
    <property type="match status" value="1"/>
</dbReference>
<dbReference type="InterPro" id="IPR027417">
    <property type="entry name" value="P-loop_NTPase"/>
</dbReference>
<comment type="similarity">
    <text evidence="1 11">Belongs to the DnaX/STICHEL family.</text>
</comment>
<dbReference type="FunFam" id="3.40.50.300:FF:000014">
    <property type="entry name" value="DNA polymerase III subunit gamma/tau"/>
    <property type="match status" value="1"/>
</dbReference>
<sequence>MTENYTVLARKYRPKEFSQVVGQEHVLDAMRNSILNNKLHSVYLLSGTRGVGKTTIARIFTKAMNCENFAQKREPCGYCVSCKSIDDGASPDLLEVDAASRTKVEETRDLIESIQYAPLLSKYKVFIIDEVHMLTVSSFNALLKTLEEPPEYAKFILCTTDPQKIPATVLSRCLHFHLKPFTEEQIANQLKFVLNNEQIKFENKAVQALALAANGSMRDCLSLTDQAIAIGNQEVSSKSVYQMLGLVDDTLPTDLVIAILRGQKYEVLNILQKINREQVDWSSVVQQVLNIIYQASLLPFLSADEYQDHGINNDDLIAEFKRENFGIFDVEKTQVIYEVFTHALDMLKVTATPYQVVQLACIRALAFGIEQGNIAVLKFSQTTPNLSSNKVIKPSFKTTKINPYKKVNSTIDDLSEFSLTKNQQRFAKAESGVYGKEQVEKAMSGMVVYEDANANSDQKKSLSALPESIRNALVIRPPRKRKVVEEKAEGKVEDLPGIKDSLIPNLHDQGTVEETKEVQEVSLTSISSVPSSLATTEPQDSQAIVNEVKDFIPQDLINQLLANDQEQTSQVDAIKEKEIVKVNHLTMSSDEIAMLQEAVDLTIDPDEVKISLSKADNIKDVNLLGAYKTKEVFLKYAQEYIEKLYLSDNVVDALFAYCIKENHLLEKLFYGEWDFLSPETLHQETLITIAENQELQRIFALNLSKNLLLFVATQDCSLTDSNTPTFLIDLKGNQDLEEIFNREYRDLLLSSLNNQGVELTTIKSNDFKPFNIMQSIFNLVEQNIDMIHQEQIKTLSIFNN</sequence>
<dbReference type="GO" id="GO:0005524">
    <property type="term" value="F:ATP binding"/>
    <property type="evidence" value="ECO:0007669"/>
    <property type="project" value="UniProtKB-KW"/>
</dbReference>
<dbReference type="Proteomes" id="UP000265964">
    <property type="component" value="Unassembled WGS sequence"/>
</dbReference>
<gene>
    <name evidence="11 13" type="primary">dnaX</name>
    <name evidence="13" type="ORF">CKF59_05565</name>
</gene>
<organism evidence="13 14">
    <name type="scientific">Psittacicella gerlachiana</name>
    <dbReference type="NCBI Taxonomy" id="2028574"/>
    <lineage>
        <taxon>Bacteria</taxon>
        <taxon>Pseudomonadati</taxon>
        <taxon>Pseudomonadota</taxon>
        <taxon>Gammaproteobacteria</taxon>
        <taxon>Pasteurellales</taxon>
        <taxon>Psittacicellaceae</taxon>
        <taxon>Psittacicella</taxon>
    </lineage>
</organism>
<evidence type="ECO:0000313" key="14">
    <source>
        <dbReference type="Proteomes" id="UP000265964"/>
    </source>
</evidence>
<dbReference type="SMART" id="SM00382">
    <property type="entry name" value="AAA"/>
    <property type="match status" value="1"/>
</dbReference>
<evidence type="ECO:0000256" key="7">
    <source>
        <dbReference type="ARBA" id="ARBA00022833"/>
    </source>
</evidence>
<keyword evidence="7" id="KW-0862">Zinc</keyword>
<dbReference type="InterPro" id="IPR012763">
    <property type="entry name" value="DNA_pol_III_sug/sutau_N"/>
</dbReference>
<dbReference type="Gene3D" id="3.40.50.300">
    <property type="entry name" value="P-loop containing nucleotide triphosphate hydrolases"/>
    <property type="match status" value="1"/>
</dbReference>
<dbReference type="CDD" id="cd00009">
    <property type="entry name" value="AAA"/>
    <property type="match status" value="1"/>
</dbReference>
<dbReference type="NCBIfam" id="TIGR02397">
    <property type="entry name" value="dnaX_nterm"/>
    <property type="match status" value="1"/>
</dbReference>
<dbReference type="SUPFAM" id="SSF52540">
    <property type="entry name" value="P-loop containing nucleoside triphosphate hydrolases"/>
    <property type="match status" value="1"/>
</dbReference>
<evidence type="ECO:0000256" key="2">
    <source>
        <dbReference type="ARBA" id="ARBA00022679"/>
    </source>
</evidence>
<evidence type="ECO:0000259" key="12">
    <source>
        <dbReference type="SMART" id="SM00382"/>
    </source>
</evidence>
<dbReference type="InterPro" id="IPR045085">
    <property type="entry name" value="HLD_clamp_pol_III_gamma_tau"/>
</dbReference>
<dbReference type="Pfam" id="PF12169">
    <property type="entry name" value="DNA_pol3_gamma3"/>
    <property type="match status" value="1"/>
</dbReference>
<evidence type="ECO:0000256" key="11">
    <source>
        <dbReference type="RuleBase" id="RU364063"/>
    </source>
</evidence>
<dbReference type="GO" id="GO:0003677">
    <property type="term" value="F:DNA binding"/>
    <property type="evidence" value="ECO:0007669"/>
    <property type="project" value="InterPro"/>
</dbReference>
<keyword evidence="3 11" id="KW-0548">Nucleotidyltransferase</keyword>
<evidence type="ECO:0000256" key="9">
    <source>
        <dbReference type="ARBA" id="ARBA00022932"/>
    </source>
</evidence>
<keyword evidence="14" id="KW-1185">Reference proteome</keyword>
<keyword evidence="8 11" id="KW-0067">ATP-binding</keyword>
<dbReference type="FunFam" id="1.10.8.60:FF:000013">
    <property type="entry name" value="DNA polymerase III subunit gamma/tau"/>
    <property type="match status" value="1"/>
</dbReference>
<dbReference type="InterPro" id="IPR050238">
    <property type="entry name" value="DNA_Rep/Repair_Clamp_Loader"/>
</dbReference>